<evidence type="ECO:0000256" key="1">
    <source>
        <dbReference type="SAM" id="SignalP"/>
    </source>
</evidence>
<reference evidence="3" key="1">
    <citation type="submission" date="2016-12" db="EMBL/GenBank/DDBJ databases">
        <title>Comparative genomic analysis reveals the diversity, evolution, and environmental adaptation strategies of the genus Vibrio.</title>
        <authorList>
            <person name="Lin H."/>
            <person name="Wang X."/>
            <person name="Zhang X.-H."/>
        </authorList>
    </citation>
    <scope>NUCLEOTIDE SEQUENCE [LARGE SCALE GENOMIC DNA]</scope>
    <source>
        <strain evidence="3">QT6D1</strain>
    </source>
</reference>
<feature type="chain" id="PRO_5042965714" description="Outer membrane protein beta-barrel domain-containing protein" evidence="1">
    <location>
        <begin position="22"/>
        <end position="192"/>
    </location>
</feature>
<gene>
    <name evidence="2" type="ORF">BSZ05_12510</name>
</gene>
<dbReference type="Proteomes" id="UP000197092">
    <property type="component" value="Chromosome 1"/>
</dbReference>
<dbReference type="KEGG" id="vsh:BSZ05_12510"/>
<keyword evidence="1" id="KW-0732">Signal</keyword>
<evidence type="ECO:0008006" key="4">
    <source>
        <dbReference type="Google" id="ProtNLM"/>
    </source>
</evidence>
<feature type="signal peptide" evidence="1">
    <location>
        <begin position="1"/>
        <end position="21"/>
    </location>
</feature>
<accession>A0AAN1FH80</accession>
<name>A0AAN1FH80_9VIBR</name>
<dbReference type="RefSeq" id="WP_088877033.1">
    <property type="nucleotide sequence ID" value="NZ_CP018308.1"/>
</dbReference>
<dbReference type="EMBL" id="CP018308">
    <property type="protein sequence ID" value="ASI90533.1"/>
    <property type="molecule type" value="Genomic_DNA"/>
</dbReference>
<dbReference type="AlphaFoldDB" id="A0AAN1FH80"/>
<sequence>MKPFAVALPLTLLLASTTASAHSFQFNAGVDTNKSFAFGIEGLVYNNFLLGAQANLGSTDEYNSGPYNHPDISNATYTQKRSLQSYSLYAGYQLDTTMLKGLAFKAGVSQIRANFNADVYGTENGNAASEVLYDMTKTKYAPFVGLGYPVSDNIVLSVHATFDGIDTIVVDGKSEPSGFDKTTVSFLAGFRF</sequence>
<organism evidence="2 3">
    <name type="scientific">Vibrio mediterranei</name>
    <dbReference type="NCBI Taxonomy" id="689"/>
    <lineage>
        <taxon>Bacteria</taxon>
        <taxon>Pseudomonadati</taxon>
        <taxon>Pseudomonadota</taxon>
        <taxon>Gammaproteobacteria</taxon>
        <taxon>Vibrionales</taxon>
        <taxon>Vibrionaceae</taxon>
        <taxon>Vibrio</taxon>
    </lineage>
</organism>
<protein>
    <recommendedName>
        <fullName evidence="4">Outer membrane protein beta-barrel domain-containing protein</fullName>
    </recommendedName>
</protein>
<evidence type="ECO:0000313" key="3">
    <source>
        <dbReference type="Proteomes" id="UP000197092"/>
    </source>
</evidence>
<evidence type="ECO:0000313" key="2">
    <source>
        <dbReference type="EMBL" id="ASI90533.1"/>
    </source>
</evidence>
<proteinExistence type="predicted"/>